<dbReference type="Proteomes" id="UP000279968">
    <property type="component" value="Unassembled WGS sequence"/>
</dbReference>
<comment type="caution">
    <text evidence="2">The sequence shown here is derived from an EMBL/GenBank/DDBJ whole genome shotgun (WGS) entry which is preliminary data.</text>
</comment>
<dbReference type="RefSeq" id="WP_120779506.1">
    <property type="nucleotide sequence ID" value="NZ_RBAN01000002.1"/>
</dbReference>
<dbReference type="Pfam" id="PF01844">
    <property type="entry name" value="HNH"/>
    <property type="match status" value="1"/>
</dbReference>
<protein>
    <recommendedName>
        <fullName evidence="1">HNH domain-containing protein</fullName>
    </recommendedName>
</protein>
<dbReference type="Gene3D" id="1.10.30.50">
    <property type="match status" value="1"/>
</dbReference>
<accession>A0A3B0A3D0</accession>
<feature type="domain" description="HNH" evidence="1">
    <location>
        <begin position="272"/>
        <end position="302"/>
    </location>
</feature>
<evidence type="ECO:0000313" key="2">
    <source>
        <dbReference type="EMBL" id="RKN55318.1"/>
    </source>
</evidence>
<dbReference type="GO" id="GO:0004519">
    <property type="term" value="F:endonuclease activity"/>
    <property type="evidence" value="ECO:0007669"/>
    <property type="project" value="InterPro"/>
</dbReference>
<dbReference type="InterPro" id="IPR003615">
    <property type="entry name" value="HNH_nuc"/>
</dbReference>
<gene>
    <name evidence="2" type="ORF">D7193_11540</name>
</gene>
<dbReference type="GO" id="GO:0008270">
    <property type="term" value="F:zinc ion binding"/>
    <property type="evidence" value="ECO:0007669"/>
    <property type="project" value="InterPro"/>
</dbReference>
<sequence>MTVGRSCSIDGCSKPSRKRGWCEMHYSRYKVHGDPLVPGKREQSIVCRVADCGDKSLAKDLCRRHYYAERRGAPLLPRKPSECTAEGCASPVHGRGLCAKHYARSRAHLPPRATCSVDGCVEGAHSRGLCGAHYQRWRRFGDAEFEPPQSVRKCTIEGCDEVTNGRGLCSRHYYRWWRYGDPLISKNRPRVRQPQYQFGMRSCVTCGKEFDPGGSAVRKYCGKRCKPSGRIAGSVNKRSWVEKLGGQDGWKCWLCELPVDPSLYWPHRWAGSVDHVVHVSNGGTDERSNLRLAHLTCNVSRKNANDAHQP</sequence>
<reference evidence="2 3" key="1">
    <citation type="journal article" date="2015" name="Int. J. Syst. Evol. Microbiol.">
        <title>Micromonospora costi sp. nov., isolated from a leaf of Costus speciosus.</title>
        <authorList>
            <person name="Thawai C."/>
        </authorList>
    </citation>
    <scope>NUCLEOTIDE SEQUENCE [LARGE SCALE GENOMIC DNA]</scope>
    <source>
        <strain evidence="2 3">CS1-12</strain>
    </source>
</reference>
<dbReference type="EMBL" id="RBAN01000002">
    <property type="protein sequence ID" value="RKN55318.1"/>
    <property type="molecule type" value="Genomic_DNA"/>
</dbReference>
<evidence type="ECO:0000259" key="1">
    <source>
        <dbReference type="Pfam" id="PF01844"/>
    </source>
</evidence>
<name>A0A3B0A3D0_9ACTN</name>
<dbReference type="InterPro" id="IPR002711">
    <property type="entry name" value="HNH"/>
</dbReference>
<dbReference type="CDD" id="cd00085">
    <property type="entry name" value="HNHc"/>
    <property type="match status" value="1"/>
</dbReference>
<keyword evidence="3" id="KW-1185">Reference proteome</keyword>
<proteinExistence type="predicted"/>
<dbReference type="AlphaFoldDB" id="A0A3B0A3D0"/>
<evidence type="ECO:0000313" key="3">
    <source>
        <dbReference type="Proteomes" id="UP000279968"/>
    </source>
</evidence>
<organism evidence="2 3">
    <name type="scientific">Micromonospora costi</name>
    <dbReference type="NCBI Taxonomy" id="1530042"/>
    <lineage>
        <taxon>Bacteria</taxon>
        <taxon>Bacillati</taxon>
        <taxon>Actinomycetota</taxon>
        <taxon>Actinomycetes</taxon>
        <taxon>Micromonosporales</taxon>
        <taxon>Micromonosporaceae</taxon>
        <taxon>Micromonospora</taxon>
    </lineage>
</organism>
<dbReference type="GO" id="GO:0003676">
    <property type="term" value="F:nucleic acid binding"/>
    <property type="evidence" value="ECO:0007669"/>
    <property type="project" value="InterPro"/>
</dbReference>